<dbReference type="AlphaFoldDB" id="M1MC18"/>
<dbReference type="FunFam" id="1.10.10.10:FF:000214">
    <property type="entry name" value="Methylated-DNA--protein-cysteine methyltransferase"/>
    <property type="match status" value="1"/>
</dbReference>
<dbReference type="SUPFAM" id="SSF53155">
    <property type="entry name" value="Methylated DNA-protein cysteine methyltransferase domain"/>
    <property type="match status" value="1"/>
</dbReference>
<protein>
    <recommendedName>
        <fullName evidence="3">methylated-DNA--[protein]-cysteine S-methyltransferase</fullName>
        <ecNumber evidence="3">2.1.1.63</ecNumber>
    </recommendedName>
</protein>
<comment type="catalytic activity">
    <reaction evidence="8">
        <text>a 6-O-methyl-2'-deoxyguanosine in DNA + L-cysteinyl-[protein] = S-methyl-L-cysteinyl-[protein] + a 2'-deoxyguanosine in DNA</text>
        <dbReference type="Rhea" id="RHEA:24000"/>
        <dbReference type="Rhea" id="RHEA-COMP:10131"/>
        <dbReference type="Rhea" id="RHEA-COMP:10132"/>
        <dbReference type="Rhea" id="RHEA-COMP:11367"/>
        <dbReference type="Rhea" id="RHEA-COMP:11368"/>
        <dbReference type="ChEBI" id="CHEBI:29950"/>
        <dbReference type="ChEBI" id="CHEBI:82612"/>
        <dbReference type="ChEBI" id="CHEBI:85445"/>
        <dbReference type="ChEBI" id="CHEBI:85448"/>
        <dbReference type="EC" id="2.1.1.63"/>
    </reaction>
</comment>
<dbReference type="PANTHER" id="PTHR10815">
    <property type="entry name" value="METHYLATED-DNA--PROTEIN-CYSTEINE METHYLTRANSFERASE"/>
    <property type="match status" value="1"/>
</dbReference>
<dbReference type="OrthoDB" id="9802228at2"/>
<evidence type="ECO:0000256" key="4">
    <source>
        <dbReference type="ARBA" id="ARBA00022603"/>
    </source>
</evidence>
<evidence type="ECO:0000259" key="10">
    <source>
        <dbReference type="Pfam" id="PF02870"/>
    </source>
</evidence>
<dbReference type="PATRIC" id="fig|1208921.3.peg.646"/>
<keyword evidence="12" id="KW-1185">Reference proteome</keyword>
<evidence type="ECO:0000259" key="9">
    <source>
        <dbReference type="Pfam" id="PF01035"/>
    </source>
</evidence>
<dbReference type="Pfam" id="PF01035">
    <property type="entry name" value="DNA_binding_1"/>
    <property type="match status" value="1"/>
</dbReference>
<keyword evidence="5 11" id="KW-0808">Transferase</keyword>
<dbReference type="NCBIfam" id="TIGR00589">
    <property type="entry name" value="ogt"/>
    <property type="match status" value="1"/>
</dbReference>
<organism evidence="11 12">
    <name type="scientific">Candidatus Kinetoplastidibacterium galati TCC219</name>
    <dbReference type="NCBI Taxonomy" id="1208921"/>
    <lineage>
        <taxon>Bacteria</taxon>
        <taxon>Pseudomonadati</taxon>
        <taxon>Pseudomonadota</taxon>
        <taxon>Betaproteobacteria</taxon>
        <taxon>Candidatus Kinetoplastidibacterium</taxon>
    </lineage>
</organism>
<dbReference type="InterPro" id="IPR014048">
    <property type="entry name" value="MethylDNA_cys_MeTrfase_DNA-bd"/>
</dbReference>
<dbReference type="GO" id="GO:0032259">
    <property type="term" value="P:methylation"/>
    <property type="evidence" value="ECO:0007669"/>
    <property type="project" value="UniProtKB-KW"/>
</dbReference>
<dbReference type="Gene3D" id="1.10.10.10">
    <property type="entry name" value="Winged helix-like DNA-binding domain superfamily/Winged helix DNA-binding domain"/>
    <property type="match status" value="1"/>
</dbReference>
<evidence type="ECO:0000256" key="5">
    <source>
        <dbReference type="ARBA" id="ARBA00022679"/>
    </source>
</evidence>
<evidence type="ECO:0000313" key="12">
    <source>
        <dbReference type="Proteomes" id="UP000011658"/>
    </source>
</evidence>
<dbReference type="InterPro" id="IPR036631">
    <property type="entry name" value="MGMT_N_sf"/>
</dbReference>
<keyword evidence="6" id="KW-0227">DNA damage</keyword>
<dbReference type="CDD" id="cd06445">
    <property type="entry name" value="ATase"/>
    <property type="match status" value="1"/>
</dbReference>
<name>M1MC18_9PROT</name>
<dbReference type="InterPro" id="IPR036217">
    <property type="entry name" value="MethylDNA_cys_MeTrfase_DNAb"/>
</dbReference>
<dbReference type="GO" id="GO:0003908">
    <property type="term" value="F:methylated-DNA-[protein]-cysteine S-methyltransferase activity"/>
    <property type="evidence" value="ECO:0007669"/>
    <property type="project" value="UniProtKB-EC"/>
</dbReference>
<comment type="similarity">
    <text evidence="2">Belongs to the MGMT family.</text>
</comment>
<dbReference type="RefSeq" id="WP_015389839.1">
    <property type="nucleotide sequence ID" value="NC_020284.1"/>
</dbReference>
<dbReference type="Pfam" id="PF02870">
    <property type="entry name" value="Methyltransf_1N"/>
    <property type="match status" value="1"/>
</dbReference>
<evidence type="ECO:0000256" key="3">
    <source>
        <dbReference type="ARBA" id="ARBA00011918"/>
    </source>
</evidence>
<proteinExistence type="inferred from homology"/>
<evidence type="ECO:0000256" key="7">
    <source>
        <dbReference type="ARBA" id="ARBA00023204"/>
    </source>
</evidence>
<dbReference type="Proteomes" id="UP000011658">
    <property type="component" value="Chromosome"/>
</dbReference>
<evidence type="ECO:0000256" key="8">
    <source>
        <dbReference type="ARBA" id="ARBA00049348"/>
    </source>
</evidence>
<evidence type="ECO:0000256" key="6">
    <source>
        <dbReference type="ARBA" id="ARBA00022763"/>
    </source>
</evidence>
<dbReference type="KEGG" id="kga:ST1E_0096"/>
<dbReference type="STRING" id="1208921.ST1E_0096"/>
<comment type="catalytic activity">
    <reaction evidence="1">
        <text>a 4-O-methyl-thymidine in DNA + L-cysteinyl-[protein] = a thymidine in DNA + S-methyl-L-cysteinyl-[protein]</text>
        <dbReference type="Rhea" id="RHEA:53428"/>
        <dbReference type="Rhea" id="RHEA-COMP:10131"/>
        <dbReference type="Rhea" id="RHEA-COMP:10132"/>
        <dbReference type="Rhea" id="RHEA-COMP:13555"/>
        <dbReference type="Rhea" id="RHEA-COMP:13556"/>
        <dbReference type="ChEBI" id="CHEBI:29950"/>
        <dbReference type="ChEBI" id="CHEBI:82612"/>
        <dbReference type="ChEBI" id="CHEBI:137386"/>
        <dbReference type="ChEBI" id="CHEBI:137387"/>
        <dbReference type="EC" id="2.1.1.63"/>
    </reaction>
</comment>
<dbReference type="InterPro" id="IPR008332">
    <property type="entry name" value="MethylG_MeTrfase_N"/>
</dbReference>
<dbReference type="eggNOG" id="COG0350">
    <property type="taxonomic scope" value="Bacteria"/>
</dbReference>
<dbReference type="InterPro" id="IPR036388">
    <property type="entry name" value="WH-like_DNA-bd_sf"/>
</dbReference>
<reference evidence="11 12" key="1">
    <citation type="journal article" date="2013" name="Genome Biol. Evol.">
        <title>Genome evolution and phylogenomic analysis of candidatus kinetoplastibacterium, the betaproteobacterial endosymbionts of strigomonas and angomonas.</title>
        <authorList>
            <person name="Alves J.M."/>
            <person name="Serrano M.G."/>
            <person name="Maia da Silva F."/>
            <person name="Voegtly L.J."/>
            <person name="Matveyev A.V."/>
            <person name="Teixeira M.M."/>
            <person name="Camargo E.P."/>
            <person name="Buck G.A."/>
        </authorList>
    </citation>
    <scope>NUCLEOTIDE SEQUENCE [LARGE SCALE GENOMIC DNA]</scope>
    <source>
        <strain evidence="11 12">TCC219</strain>
    </source>
</reference>
<feature type="domain" description="Methylguanine DNA methyltransferase ribonuclease-like" evidence="10">
    <location>
        <begin position="8"/>
        <end position="82"/>
    </location>
</feature>
<dbReference type="GO" id="GO:0006281">
    <property type="term" value="P:DNA repair"/>
    <property type="evidence" value="ECO:0007669"/>
    <property type="project" value="UniProtKB-KW"/>
</dbReference>
<dbReference type="HOGENOM" id="CLU_000445_52_2_4"/>
<feature type="domain" description="Methylated-DNA-[protein]-cysteine S-methyltransferase DNA binding" evidence="9">
    <location>
        <begin position="87"/>
        <end position="166"/>
    </location>
</feature>
<gene>
    <name evidence="11" type="ORF">ST1E_0096</name>
</gene>
<dbReference type="Gene3D" id="3.30.160.70">
    <property type="entry name" value="Methylated DNA-protein cysteine methyltransferase domain"/>
    <property type="match status" value="1"/>
</dbReference>
<evidence type="ECO:0000313" key="11">
    <source>
        <dbReference type="EMBL" id="AGF49355.1"/>
    </source>
</evidence>
<accession>M1MC18</accession>
<sequence length="189" mass="21917">MIEEREYMFYCFFESPMGTIKLVSVNDSIISVSFCDMDSIFTNNIKNHYVLKLGVSPVLNIAINQLNQWFRKERFDFDLPLKFYGTDFQKSVWSNLRFLRFGNTISYKEFSCFLGRPKSYRAVSQAISHNPILILNPCHRVVAINTELSGFSGGLSRKQQLLNHEGHLYTDCSKNSKCLAEWEHGESFI</sequence>
<keyword evidence="4 11" id="KW-0489">Methyltransferase</keyword>
<dbReference type="PANTHER" id="PTHR10815:SF13">
    <property type="entry name" value="METHYLATED-DNA--PROTEIN-CYSTEINE METHYLTRANSFERASE"/>
    <property type="match status" value="1"/>
</dbReference>
<dbReference type="EC" id="2.1.1.63" evidence="3"/>
<evidence type="ECO:0000256" key="2">
    <source>
        <dbReference type="ARBA" id="ARBA00008711"/>
    </source>
</evidence>
<dbReference type="SUPFAM" id="SSF46767">
    <property type="entry name" value="Methylated DNA-protein cysteine methyltransferase, C-terminal domain"/>
    <property type="match status" value="1"/>
</dbReference>
<dbReference type="EMBL" id="CP003806">
    <property type="protein sequence ID" value="AGF49355.1"/>
    <property type="molecule type" value="Genomic_DNA"/>
</dbReference>
<keyword evidence="7" id="KW-0234">DNA repair</keyword>
<evidence type="ECO:0000256" key="1">
    <source>
        <dbReference type="ARBA" id="ARBA00001286"/>
    </source>
</evidence>